<evidence type="ECO:0000313" key="5">
    <source>
        <dbReference type="Proteomes" id="UP001231189"/>
    </source>
</evidence>
<feature type="domain" description="Retrovirus-related Pol polyprotein from transposon TNT 1-94-like beta-barrel" evidence="2">
    <location>
        <begin position="250"/>
        <end position="305"/>
    </location>
</feature>
<dbReference type="PANTHER" id="PTHR47481">
    <property type="match status" value="1"/>
</dbReference>
<evidence type="ECO:0008006" key="6">
    <source>
        <dbReference type="Google" id="ProtNLM"/>
    </source>
</evidence>
<dbReference type="Pfam" id="PF25597">
    <property type="entry name" value="SH3_retrovirus"/>
    <property type="match status" value="1"/>
</dbReference>
<feature type="compositionally biased region" description="Pro residues" evidence="1">
    <location>
        <begin position="666"/>
        <end position="680"/>
    </location>
</feature>
<dbReference type="EMBL" id="JAUUTY010000002">
    <property type="protein sequence ID" value="KAK1678392.1"/>
    <property type="molecule type" value="Genomic_DNA"/>
</dbReference>
<accession>A0AAD8WRM8</accession>
<evidence type="ECO:0000259" key="3">
    <source>
        <dbReference type="Pfam" id="PF25597"/>
    </source>
</evidence>
<feature type="compositionally biased region" description="Gly residues" evidence="1">
    <location>
        <begin position="980"/>
        <end position="989"/>
    </location>
</feature>
<evidence type="ECO:0000259" key="2">
    <source>
        <dbReference type="Pfam" id="PF22936"/>
    </source>
</evidence>
<comment type="caution">
    <text evidence="4">The sequence shown here is derived from an EMBL/GenBank/DDBJ whole genome shotgun (WGS) entry which is preliminary data.</text>
</comment>
<gene>
    <name evidence="4" type="ORF">QYE76_039240</name>
</gene>
<evidence type="ECO:0000256" key="1">
    <source>
        <dbReference type="SAM" id="MobiDB-lite"/>
    </source>
</evidence>
<dbReference type="PANTHER" id="PTHR47481:SF10">
    <property type="entry name" value="COPIA-LIKE POLYPROTEIN_RETROTRANSPOSON"/>
    <property type="match status" value="1"/>
</dbReference>
<keyword evidence="5" id="KW-1185">Reference proteome</keyword>
<organism evidence="4 5">
    <name type="scientific">Lolium multiflorum</name>
    <name type="common">Italian ryegrass</name>
    <name type="synonym">Lolium perenne subsp. multiflorum</name>
    <dbReference type="NCBI Taxonomy" id="4521"/>
    <lineage>
        <taxon>Eukaryota</taxon>
        <taxon>Viridiplantae</taxon>
        <taxon>Streptophyta</taxon>
        <taxon>Embryophyta</taxon>
        <taxon>Tracheophyta</taxon>
        <taxon>Spermatophyta</taxon>
        <taxon>Magnoliopsida</taxon>
        <taxon>Liliopsida</taxon>
        <taxon>Poales</taxon>
        <taxon>Poaceae</taxon>
        <taxon>BOP clade</taxon>
        <taxon>Pooideae</taxon>
        <taxon>Poodae</taxon>
        <taxon>Poeae</taxon>
        <taxon>Poeae Chloroplast Group 2 (Poeae type)</taxon>
        <taxon>Loliodinae</taxon>
        <taxon>Loliinae</taxon>
        <taxon>Lolium</taxon>
    </lineage>
</organism>
<proteinExistence type="predicted"/>
<feature type="compositionally biased region" description="Pro residues" evidence="1">
    <location>
        <begin position="701"/>
        <end position="713"/>
    </location>
</feature>
<feature type="region of interest" description="Disordered" evidence="1">
    <location>
        <begin position="154"/>
        <end position="199"/>
    </location>
</feature>
<feature type="region of interest" description="Disordered" evidence="1">
    <location>
        <begin position="700"/>
        <end position="722"/>
    </location>
</feature>
<dbReference type="InterPro" id="IPR057670">
    <property type="entry name" value="SH3_retrovirus"/>
</dbReference>
<feature type="compositionally biased region" description="Acidic residues" evidence="1">
    <location>
        <begin position="476"/>
        <end position="495"/>
    </location>
</feature>
<dbReference type="InterPro" id="IPR054722">
    <property type="entry name" value="PolX-like_BBD"/>
</dbReference>
<feature type="domain" description="Retroviral polymerase SH3-like" evidence="3">
    <location>
        <begin position="392"/>
        <end position="458"/>
    </location>
</feature>
<dbReference type="Proteomes" id="UP001231189">
    <property type="component" value="Unassembled WGS sequence"/>
</dbReference>
<evidence type="ECO:0000313" key="4">
    <source>
        <dbReference type="EMBL" id="KAK1678392.1"/>
    </source>
</evidence>
<dbReference type="Pfam" id="PF22936">
    <property type="entry name" value="Pol_BBD"/>
    <property type="match status" value="1"/>
</dbReference>
<protein>
    <recommendedName>
        <fullName evidence="6">Retrotransposon protein, putative, Ty1-copia subclass</fullName>
    </recommendedName>
</protein>
<name>A0AAD8WRM8_LOLMU</name>
<sequence>MGVHRVAEGTPRGPLTPEEDKAFGDATVIFVGAVLSVLGDKLVDAYLHIRNGKELWDALDAKFDAGGELYAMEQFNDYRMVENQSVVEQAHEIQIMAKELELLKCVLPDKFVAGCIVAKLPPSWRNFSTSLKHQRHEFSVENIMGSLDVEEKARAKDKHTGATEGRSAANMVQKMPTSPKERIRESPRLPTSRRRGKRRRKILAGYVARQAIGLIAAHNAKERNVRLDRTQILSVWSLATQRKELQGMARGSSVMMGNGLHATVRGVGTDLKFTSGKIVQLRNVLHVPSIKKNLVSGSRLMKDGFKLVFESNKVVLSKYGTFVGKGYECEGMFRFSLEDFCDNVVNHEWWGEAILTSCHVLNRVPTKNKEITPYEEWEKKRPTLSYLRTWGCLAKVNLPITKKRKLGPKTVDCVFLGYAAHSIAYRFLVVKSGVDDMNVGTIFESRDATFFEDIFPMRDMHGMSSWESDPIHETPMESDEESDDESSDSDEDDNEAPTRSKRQRTTKSFGNDFIVYLVDDTPTTISEALASPDADYWKEAVQSEMDSILANGTWELSERPYGCKPVGCKWVFKKKLRADVFPIPATACTAVRESRPPKLRSLRSCTGRRAIRFLGSVSARLLAAVRVHLRRSVCFINDYDYTMGDINNSHGGGGATAAGRLSPVPAAVPPSNPSRPPLFPPGRRSSPLLTLAAHLPSPCAAAPPPPPCPPSKTPPFASSPSSASIAPTPALIRDVPITTYVPIKLSRADNNFHPWKTYFYLLFREYNLRDHIDDTTDLLSMQRDNDWMAIDATITRWLFLTIAPDIFKTVVRDGDDARTVWTKIHGLFTDNKLQRVVFLQQEFFGTPQGALSLDAYCLRLKAIADELQDLGFTIGDEILLSTLTAGLSEDLCNAAANLTLMTNPTFERAVSYLRLEDRRLANQRARDHHTALAAGLSQGAPAPSPPVSFPPRPAAPFAAPPPQQPQQQGRRRRGRDNGRNTGGYGGGGSRPAWKPPRHLGAHQAHFAAPSAPVPAYDGLPSYAPPQQTGWDPALVAAFQQAHTAAPYIGGGDWIMDTDASSHMDSYPGIGGASVLISERPHVAASALHHAWPGHRGTLEL</sequence>
<feature type="region of interest" description="Disordered" evidence="1">
    <location>
        <begin position="465"/>
        <end position="504"/>
    </location>
</feature>
<dbReference type="AlphaFoldDB" id="A0AAD8WRM8"/>
<feature type="region of interest" description="Disordered" evidence="1">
    <location>
        <begin position="935"/>
        <end position="997"/>
    </location>
</feature>
<feature type="region of interest" description="Disordered" evidence="1">
    <location>
        <begin position="653"/>
        <end position="683"/>
    </location>
</feature>
<reference evidence="4" key="1">
    <citation type="submission" date="2023-07" db="EMBL/GenBank/DDBJ databases">
        <title>A chromosome-level genome assembly of Lolium multiflorum.</title>
        <authorList>
            <person name="Chen Y."/>
            <person name="Copetti D."/>
            <person name="Kolliker R."/>
            <person name="Studer B."/>
        </authorList>
    </citation>
    <scope>NUCLEOTIDE SEQUENCE</scope>
    <source>
        <strain evidence="4">02402/16</strain>
        <tissue evidence="4">Leaf</tissue>
    </source>
</reference>
<feature type="compositionally biased region" description="Pro residues" evidence="1">
    <location>
        <begin position="942"/>
        <end position="964"/>
    </location>
</feature>
<dbReference type="Pfam" id="PF14223">
    <property type="entry name" value="Retrotran_gag_2"/>
    <property type="match status" value="2"/>
</dbReference>